<proteinExistence type="inferred from homology"/>
<dbReference type="PANTHER" id="PTHR28023:SF1">
    <property type="entry name" value="UPF0357 PROTEIN YCL012C"/>
    <property type="match status" value="1"/>
</dbReference>
<keyword evidence="2 3" id="KW-0732">Signal</keyword>
<dbReference type="Proteomes" id="UP000078512">
    <property type="component" value="Unassembled WGS sequence"/>
</dbReference>
<gene>
    <name evidence="4" type="ORF">K457DRAFT_99303</name>
</gene>
<dbReference type="Pfam" id="PF09435">
    <property type="entry name" value="DUF2015"/>
    <property type="match status" value="1"/>
</dbReference>
<dbReference type="InterPro" id="IPR018559">
    <property type="entry name" value="DUF2015"/>
</dbReference>
<dbReference type="OrthoDB" id="447314at2759"/>
<dbReference type="AlphaFoldDB" id="A0A197JMC8"/>
<dbReference type="PANTHER" id="PTHR28023">
    <property type="entry name" value="UPF0357 PROTEIN YCL012C"/>
    <property type="match status" value="1"/>
</dbReference>
<evidence type="ECO:0000256" key="1">
    <source>
        <dbReference type="ARBA" id="ARBA00008325"/>
    </source>
</evidence>
<evidence type="ECO:0000313" key="4">
    <source>
        <dbReference type="EMBL" id="OAQ25641.1"/>
    </source>
</evidence>
<organism evidence="4 5">
    <name type="scientific">Linnemannia elongata AG-77</name>
    <dbReference type="NCBI Taxonomy" id="1314771"/>
    <lineage>
        <taxon>Eukaryota</taxon>
        <taxon>Fungi</taxon>
        <taxon>Fungi incertae sedis</taxon>
        <taxon>Mucoromycota</taxon>
        <taxon>Mortierellomycotina</taxon>
        <taxon>Mortierellomycetes</taxon>
        <taxon>Mortierellales</taxon>
        <taxon>Mortierellaceae</taxon>
        <taxon>Linnemannia</taxon>
    </lineage>
</organism>
<reference evidence="4 5" key="1">
    <citation type="submission" date="2016-05" db="EMBL/GenBank/DDBJ databases">
        <title>Genome sequencing reveals origins of a unique bacterial endosymbiosis in the earliest lineages of terrestrial Fungi.</title>
        <authorList>
            <consortium name="DOE Joint Genome Institute"/>
            <person name="Uehling J."/>
            <person name="Gryganskyi A."/>
            <person name="Hameed K."/>
            <person name="Tschaplinski T."/>
            <person name="Misztal P."/>
            <person name="Wu S."/>
            <person name="Desiro A."/>
            <person name="Vande Pol N."/>
            <person name="Du Z.-Y."/>
            <person name="Zienkiewicz A."/>
            <person name="Zienkiewicz K."/>
            <person name="Morin E."/>
            <person name="Tisserant E."/>
            <person name="Splivallo R."/>
            <person name="Hainaut M."/>
            <person name="Henrissat B."/>
            <person name="Ohm R."/>
            <person name="Kuo A."/>
            <person name="Yan J."/>
            <person name="Lipzen A."/>
            <person name="Nolan M."/>
            <person name="Labutti K."/>
            <person name="Barry K."/>
            <person name="Goldstein A."/>
            <person name="Labbe J."/>
            <person name="Schadt C."/>
            <person name="Tuskan G."/>
            <person name="Grigoriev I."/>
            <person name="Martin F."/>
            <person name="Vilgalys R."/>
            <person name="Bonito G."/>
        </authorList>
    </citation>
    <scope>NUCLEOTIDE SEQUENCE [LARGE SCALE GENOMIC DNA]</scope>
    <source>
        <strain evidence="4 5">AG-77</strain>
    </source>
</reference>
<evidence type="ECO:0000256" key="3">
    <source>
        <dbReference type="SAM" id="SignalP"/>
    </source>
</evidence>
<accession>A0A197JMC8</accession>
<feature type="chain" id="PRO_5008276093" evidence="3">
    <location>
        <begin position="21"/>
        <end position="127"/>
    </location>
</feature>
<keyword evidence="5" id="KW-1185">Reference proteome</keyword>
<name>A0A197JMC8_9FUNG</name>
<evidence type="ECO:0000256" key="2">
    <source>
        <dbReference type="ARBA" id="ARBA00022729"/>
    </source>
</evidence>
<comment type="similarity">
    <text evidence="1">Belongs to the UPF0357 family.</text>
</comment>
<dbReference type="EMBL" id="KV442076">
    <property type="protein sequence ID" value="OAQ25641.1"/>
    <property type="molecule type" value="Genomic_DNA"/>
</dbReference>
<sequence length="127" mass="14882">MYFLLLILVISILVAYFTRAHWVPKIGELRERFHYTRLPFFRSEDDGSFEQNIEEGLTSSTFDLHQNLLGGDERHGLENTDEIRKLMKKYKCNFDQARLIQQQNKMKANGIDPRTGVPIDPKAVYFS</sequence>
<protein>
    <submittedName>
        <fullName evidence="4">Uncharacterized protein</fullName>
    </submittedName>
</protein>
<evidence type="ECO:0000313" key="5">
    <source>
        <dbReference type="Proteomes" id="UP000078512"/>
    </source>
</evidence>
<feature type="signal peptide" evidence="3">
    <location>
        <begin position="1"/>
        <end position="20"/>
    </location>
</feature>